<reference evidence="11" key="1">
    <citation type="submission" date="2016-10" db="EMBL/GenBank/DDBJ databases">
        <authorList>
            <person name="Varghese N."/>
            <person name="Submissions S."/>
        </authorList>
    </citation>
    <scope>NUCLEOTIDE SEQUENCE [LARGE SCALE GENOMIC DNA]</scope>
    <source>
        <strain evidence="11">DSM 21789</strain>
    </source>
</reference>
<keyword evidence="6 8" id="KW-0046">Antibiotic resistance</keyword>
<comment type="catalytic activity">
    <reaction evidence="1 8">
        <text>a beta-lactam + H2O = a substituted beta-amino acid</text>
        <dbReference type="Rhea" id="RHEA:20401"/>
        <dbReference type="ChEBI" id="CHEBI:15377"/>
        <dbReference type="ChEBI" id="CHEBI:35627"/>
        <dbReference type="ChEBI" id="CHEBI:140347"/>
        <dbReference type="EC" id="3.5.2.6"/>
    </reaction>
</comment>
<evidence type="ECO:0000256" key="4">
    <source>
        <dbReference type="ARBA" id="ARBA00022729"/>
    </source>
</evidence>
<dbReference type="GO" id="GO:0008658">
    <property type="term" value="F:penicillin binding"/>
    <property type="evidence" value="ECO:0007669"/>
    <property type="project" value="InterPro"/>
</dbReference>
<evidence type="ECO:0000256" key="6">
    <source>
        <dbReference type="ARBA" id="ARBA00023251"/>
    </source>
</evidence>
<evidence type="ECO:0000256" key="7">
    <source>
        <dbReference type="PIRSR" id="PIRSR602137-50"/>
    </source>
</evidence>
<dbReference type="PROSITE" id="PS00337">
    <property type="entry name" value="BETA_LACTAMASE_D"/>
    <property type="match status" value="1"/>
</dbReference>
<dbReference type="GO" id="GO:0017001">
    <property type="term" value="P:antibiotic catabolic process"/>
    <property type="evidence" value="ECO:0007669"/>
    <property type="project" value="InterPro"/>
</dbReference>
<dbReference type="SUPFAM" id="SSF56601">
    <property type="entry name" value="beta-lactamase/transpeptidase-like"/>
    <property type="match status" value="1"/>
</dbReference>
<dbReference type="NCBIfam" id="NF012161">
    <property type="entry name" value="bla_class_D_main"/>
    <property type="match status" value="1"/>
</dbReference>
<evidence type="ECO:0000256" key="3">
    <source>
        <dbReference type="ARBA" id="ARBA00012865"/>
    </source>
</evidence>
<organism evidence="10 11">
    <name type="scientific">Flavobacterium swingsii</name>
    <dbReference type="NCBI Taxonomy" id="498292"/>
    <lineage>
        <taxon>Bacteria</taxon>
        <taxon>Pseudomonadati</taxon>
        <taxon>Bacteroidota</taxon>
        <taxon>Flavobacteriia</taxon>
        <taxon>Flavobacteriales</taxon>
        <taxon>Flavobacteriaceae</taxon>
        <taxon>Flavobacterium</taxon>
    </lineage>
</organism>
<proteinExistence type="inferred from homology"/>
<dbReference type="InterPro" id="IPR012338">
    <property type="entry name" value="Beta-lactam/transpept-like"/>
</dbReference>
<name>A0A1I0YHP7_9FLAO</name>
<dbReference type="EMBL" id="FOJT01000004">
    <property type="protein sequence ID" value="SFB11888.1"/>
    <property type="molecule type" value="Genomic_DNA"/>
</dbReference>
<feature type="active site" description="Acyl-ester intermediate" evidence="7">
    <location>
        <position position="121"/>
    </location>
</feature>
<feature type="domain" description="Penicillin-binding protein transpeptidase" evidence="9">
    <location>
        <begin position="105"/>
        <end position="295"/>
    </location>
</feature>
<dbReference type="Pfam" id="PF00905">
    <property type="entry name" value="Transpeptidase"/>
    <property type="match status" value="1"/>
</dbReference>
<evidence type="ECO:0000313" key="10">
    <source>
        <dbReference type="EMBL" id="SFB11888.1"/>
    </source>
</evidence>
<dbReference type="AlphaFoldDB" id="A0A1I0YHP7"/>
<dbReference type="GO" id="GO:0046677">
    <property type="term" value="P:response to antibiotic"/>
    <property type="evidence" value="ECO:0007669"/>
    <property type="project" value="UniProtKB-UniRule"/>
</dbReference>
<dbReference type="InterPro" id="IPR050515">
    <property type="entry name" value="Beta-lactam/transpept"/>
</dbReference>
<accession>A0A1I0YHP7</accession>
<keyword evidence="4" id="KW-0732">Signal</keyword>
<dbReference type="STRING" id="498292.SAMN05660845_1720"/>
<feature type="modified residue" description="N6-carboxylysine" evidence="7">
    <location>
        <position position="124"/>
    </location>
</feature>
<evidence type="ECO:0000256" key="1">
    <source>
        <dbReference type="ARBA" id="ARBA00001526"/>
    </source>
</evidence>
<dbReference type="Proteomes" id="UP000199604">
    <property type="component" value="Unassembled WGS sequence"/>
</dbReference>
<gene>
    <name evidence="10" type="ORF">SAMN05660845_1720</name>
</gene>
<dbReference type="SMR" id="A0A1I0YHP7"/>
<dbReference type="InterPro" id="IPR002137">
    <property type="entry name" value="Beta-lactam_class-D_AS"/>
</dbReference>
<dbReference type="EC" id="3.5.2.6" evidence="3 8"/>
<protein>
    <recommendedName>
        <fullName evidence="3 8">Beta-lactamase</fullName>
        <ecNumber evidence="3 8">3.5.2.6</ecNumber>
    </recommendedName>
</protein>
<sequence length="320" mass="37270">MGIWLNGKIGLYLEDLANPKNNADLAPNYLYVHHLRATENLKEKQIKMRKIFILLNLILLINLNGNCQTKNQKIKEIVKSEFGNILDSLKVKGAILIYDVKNKTYYSNDFSWAKTGIIPASTFKIPNSIIALETGVIKNDSVVFKWGGEKRNFKKWEEDLTFKKAFQVSCVPCYQEIARKVGVKRMKSYLKQLNYKGMVFDTLTIDNFWLYGKSKFSQMQQIEFLERLYFSKLPISKRTENIMKDIMQIEKTKTYVLSGKTGWAMHNEMNNGWLVGYLETDNSVYFFATNIGKEETTMDEFQTIRMQSTKEAFKKLKLIK</sequence>
<dbReference type="InterPro" id="IPR001460">
    <property type="entry name" value="PCN-bd_Tpept"/>
</dbReference>
<dbReference type="PANTHER" id="PTHR30627:SF6">
    <property type="entry name" value="BETA-LACTAMASE YBXI-RELATED"/>
    <property type="match status" value="1"/>
</dbReference>
<comment type="similarity">
    <text evidence="2 8">Belongs to the class-D beta-lactamase family.</text>
</comment>
<dbReference type="GO" id="GO:0071555">
    <property type="term" value="P:cell wall organization"/>
    <property type="evidence" value="ECO:0007669"/>
    <property type="project" value="TreeGrafter"/>
</dbReference>
<keyword evidence="11" id="KW-1185">Reference proteome</keyword>
<dbReference type="Gene3D" id="3.40.710.10">
    <property type="entry name" value="DD-peptidase/beta-lactamase superfamily"/>
    <property type="match status" value="1"/>
</dbReference>
<evidence type="ECO:0000313" key="11">
    <source>
        <dbReference type="Proteomes" id="UP000199604"/>
    </source>
</evidence>
<evidence type="ECO:0000256" key="5">
    <source>
        <dbReference type="ARBA" id="ARBA00022801"/>
    </source>
</evidence>
<evidence type="ECO:0000256" key="2">
    <source>
        <dbReference type="ARBA" id="ARBA00007898"/>
    </source>
</evidence>
<dbReference type="GO" id="GO:0005886">
    <property type="term" value="C:plasma membrane"/>
    <property type="evidence" value="ECO:0007669"/>
    <property type="project" value="TreeGrafter"/>
</dbReference>
<evidence type="ECO:0000256" key="8">
    <source>
        <dbReference type="RuleBase" id="RU361140"/>
    </source>
</evidence>
<evidence type="ECO:0000259" key="9">
    <source>
        <dbReference type="Pfam" id="PF00905"/>
    </source>
</evidence>
<dbReference type="GO" id="GO:0008800">
    <property type="term" value="F:beta-lactamase activity"/>
    <property type="evidence" value="ECO:0007669"/>
    <property type="project" value="UniProtKB-UniRule"/>
</dbReference>
<dbReference type="PANTHER" id="PTHR30627">
    <property type="entry name" value="PEPTIDOGLYCAN D,D-TRANSPEPTIDASE"/>
    <property type="match status" value="1"/>
</dbReference>
<keyword evidence="5 8" id="KW-0378">Hydrolase</keyword>